<dbReference type="EMBL" id="GDHC01012421">
    <property type="protein sequence ID" value="JAQ06208.1"/>
    <property type="molecule type" value="Transcribed_RNA"/>
</dbReference>
<keyword evidence="2" id="KW-0489">Methyltransferase</keyword>
<dbReference type="GO" id="GO:0008168">
    <property type="term" value="F:methyltransferase activity"/>
    <property type="evidence" value="ECO:0007669"/>
    <property type="project" value="UniProtKB-KW"/>
</dbReference>
<evidence type="ECO:0000313" key="2">
    <source>
        <dbReference type="EMBL" id="JAG31832.1"/>
    </source>
</evidence>
<accession>A0A0A9YFJ0</accession>
<reference evidence="2" key="2">
    <citation type="submission" date="2014-07" db="EMBL/GenBank/DDBJ databases">
        <authorList>
            <person name="Hull J."/>
        </authorList>
    </citation>
    <scope>NUCLEOTIDE SEQUENCE</scope>
</reference>
<protein>
    <submittedName>
        <fullName evidence="2">Histone-lysine N-methyltransferase SETDB1-A</fullName>
    </submittedName>
</protein>
<feature type="region of interest" description="Disordered" evidence="1">
    <location>
        <begin position="77"/>
        <end position="100"/>
    </location>
</feature>
<name>A0A0A9YFJ0_LYGHE</name>
<reference evidence="2" key="1">
    <citation type="journal article" date="2014" name="PLoS ONE">
        <title>Transcriptome-Based Identification of ABC Transporters in the Western Tarnished Plant Bug Lygus hesperus.</title>
        <authorList>
            <person name="Hull J.J."/>
            <person name="Chaney K."/>
            <person name="Geib S.M."/>
            <person name="Fabrick J.A."/>
            <person name="Brent C.S."/>
            <person name="Walsh D."/>
            <person name="Lavine L.C."/>
        </authorList>
    </citation>
    <scope>NUCLEOTIDE SEQUENCE</scope>
</reference>
<dbReference type="EMBL" id="GBHO01011772">
    <property type="protein sequence ID" value="JAG31832.1"/>
    <property type="molecule type" value="Transcribed_RNA"/>
</dbReference>
<evidence type="ECO:0000256" key="1">
    <source>
        <dbReference type="SAM" id="MobiDB-lite"/>
    </source>
</evidence>
<evidence type="ECO:0000313" key="3">
    <source>
        <dbReference type="EMBL" id="JAQ06208.1"/>
    </source>
</evidence>
<gene>
    <name evidence="2" type="primary">setdb1a_1</name>
    <name evidence="2" type="ORF">CM83_101498</name>
    <name evidence="3" type="ORF">g.23699</name>
</gene>
<sequence length="316" mass="33527">MLRAMSTAFSAHFHLNQHQLQELDRIQSNTVHILQNHHLVFLPIAYVSNTLSLSSATDNPYAADSTTGTVGTVDGTAASPRTLSQSCNDGVGGEDGGSAQMMASHENRLNILLETYYIGTAIYQQQILNSQIKFEDTAPLLQWFIHQQVQLKMNIYDDGTSLLDILTHDRQLLVLIAELRNHSEDFTRYCRPVVTLSSLAPTSTPSAAAAAAAAKPTQDGSETSTLAANVDNGTDVEETSLVSSPTRSKLVSGAVGTGTTAATAVLLNSPTVTTVLSSPTPSTSAINLPHGTTALGILAEQLKYVSPILLAVNIGV</sequence>
<organism evidence="2">
    <name type="scientific">Lygus hesperus</name>
    <name type="common">Western plant bug</name>
    <dbReference type="NCBI Taxonomy" id="30085"/>
    <lineage>
        <taxon>Eukaryota</taxon>
        <taxon>Metazoa</taxon>
        <taxon>Ecdysozoa</taxon>
        <taxon>Arthropoda</taxon>
        <taxon>Hexapoda</taxon>
        <taxon>Insecta</taxon>
        <taxon>Pterygota</taxon>
        <taxon>Neoptera</taxon>
        <taxon>Paraneoptera</taxon>
        <taxon>Hemiptera</taxon>
        <taxon>Heteroptera</taxon>
        <taxon>Panheteroptera</taxon>
        <taxon>Cimicomorpha</taxon>
        <taxon>Miridae</taxon>
        <taxon>Mirini</taxon>
        <taxon>Lygus</taxon>
    </lineage>
</organism>
<dbReference type="AlphaFoldDB" id="A0A0A9YFJ0"/>
<keyword evidence="2" id="KW-0808">Transferase</keyword>
<dbReference type="GO" id="GO:0032259">
    <property type="term" value="P:methylation"/>
    <property type="evidence" value="ECO:0007669"/>
    <property type="project" value="UniProtKB-KW"/>
</dbReference>
<proteinExistence type="predicted"/>
<reference evidence="3" key="3">
    <citation type="journal article" date="2016" name="Gigascience">
        <title>De novo construction of an expanded transcriptome assembly for the western tarnished plant bug, Lygus hesperus.</title>
        <authorList>
            <person name="Tassone E.E."/>
            <person name="Geib S.M."/>
            <person name="Hall B."/>
            <person name="Fabrick J.A."/>
            <person name="Brent C.S."/>
            <person name="Hull J.J."/>
        </authorList>
    </citation>
    <scope>NUCLEOTIDE SEQUENCE</scope>
</reference>